<dbReference type="STRING" id="1236971.JCM9152_3169"/>
<dbReference type="RefSeq" id="WP_035345672.1">
    <property type="nucleotide sequence ID" value="NZ_BAUU01000022.1"/>
</dbReference>
<feature type="coiled-coil region" evidence="1">
    <location>
        <begin position="143"/>
        <end position="173"/>
    </location>
</feature>
<evidence type="ECO:0000256" key="1">
    <source>
        <dbReference type="SAM" id="Coils"/>
    </source>
</evidence>
<dbReference type="EMBL" id="BAUU01000022">
    <property type="protein sequence ID" value="GAE31684.1"/>
    <property type="molecule type" value="Genomic_DNA"/>
</dbReference>
<evidence type="ECO:0000313" key="3">
    <source>
        <dbReference type="EMBL" id="GAE31684.1"/>
    </source>
</evidence>
<keyword evidence="1" id="KW-0175">Coiled coil</keyword>
<dbReference type="Proteomes" id="UP000018895">
    <property type="component" value="Unassembled WGS sequence"/>
</dbReference>
<keyword evidence="2" id="KW-0472">Membrane</keyword>
<sequence>MRKKRQLRFGVGVNRTSIKKLFSLFIIGIMGLFIFTGILTSFEPGHGLASNQIHEWSSTIKGEHFLYLLGMENHHFHSVLPDDSEPPSISSVLFEIATSITPNDPRSLLGRELPGFALFDGSILIAGEGTDYTNIPVESAPPMDVILAEREATQESLERLEQLEREREEIEESTDGRKVVHIIHSHNTESFLPELETNEPNEAFHNKVNITLVGEKLSQELEKRGIGTEVEERDIQENLREKGWNYPQSYDASRNFVEEAMQENSDLQYFFDIHRDSLPRDRTTVTINNEEFARTVFVIGGNHENYEENYQLAKSLHNELEEHYPGLSRGVILKDGPYTNGRFNQDLSSNSVLIEFGGVENTLEETYRAAEAVAEVFAEFYWDHHAVDG</sequence>
<organism evidence="3 4">
    <name type="scientific">Halalkalibacter hemicellulosilyticusJCM 9152</name>
    <dbReference type="NCBI Taxonomy" id="1236971"/>
    <lineage>
        <taxon>Bacteria</taxon>
        <taxon>Bacillati</taxon>
        <taxon>Bacillota</taxon>
        <taxon>Bacilli</taxon>
        <taxon>Bacillales</taxon>
        <taxon>Bacillaceae</taxon>
        <taxon>Halalkalibacter</taxon>
    </lineage>
</organism>
<keyword evidence="2" id="KW-1133">Transmembrane helix</keyword>
<accession>W4QK00</accession>
<dbReference type="NCBIfam" id="TIGR02867">
    <property type="entry name" value="spore_II_P"/>
    <property type="match status" value="1"/>
</dbReference>
<name>W4QK00_9BACI</name>
<keyword evidence="4" id="KW-1185">Reference proteome</keyword>
<comment type="caution">
    <text evidence="3">The sequence shown here is derived from an EMBL/GenBank/DDBJ whole genome shotgun (WGS) entry which is preliminary data.</text>
</comment>
<dbReference type="Pfam" id="PF07454">
    <property type="entry name" value="SpoIIP"/>
    <property type="match status" value="1"/>
</dbReference>
<dbReference type="SUPFAM" id="SSF53187">
    <property type="entry name" value="Zn-dependent exopeptidases"/>
    <property type="match status" value="1"/>
</dbReference>
<dbReference type="OrthoDB" id="1633470at2"/>
<gene>
    <name evidence="3" type="ORF">JCM9152_3169</name>
</gene>
<proteinExistence type="predicted"/>
<protein>
    <submittedName>
        <fullName evidence="3">Stage II sporulation protein P</fullName>
    </submittedName>
</protein>
<dbReference type="InterPro" id="IPR010897">
    <property type="entry name" value="Spore_II_P"/>
</dbReference>
<reference evidence="3" key="1">
    <citation type="journal article" date="2014" name="Genome Announc.">
        <title>Draft Genome Sequences of Three Alkaliphilic Bacillus Strains, Bacillus wakoensis JCM 9140T, Bacillus akibai JCM 9157T, and Bacillus hemicellulosilyticus JCM 9152T.</title>
        <authorList>
            <person name="Yuki M."/>
            <person name="Oshima K."/>
            <person name="Suda W."/>
            <person name="Oshida Y."/>
            <person name="Kitamura K."/>
            <person name="Iida T."/>
            <person name="Hattori M."/>
            <person name="Ohkuma M."/>
        </authorList>
    </citation>
    <scope>NUCLEOTIDE SEQUENCE [LARGE SCALE GENOMIC DNA]</scope>
    <source>
        <strain evidence="3">JCM 9152</strain>
    </source>
</reference>
<dbReference type="AlphaFoldDB" id="W4QK00"/>
<evidence type="ECO:0000256" key="2">
    <source>
        <dbReference type="SAM" id="Phobius"/>
    </source>
</evidence>
<evidence type="ECO:0000313" key="4">
    <source>
        <dbReference type="Proteomes" id="UP000018895"/>
    </source>
</evidence>
<feature type="transmembrane region" description="Helical" evidence="2">
    <location>
        <begin position="21"/>
        <end position="42"/>
    </location>
</feature>
<keyword evidence="2" id="KW-0812">Transmembrane</keyword>